<keyword evidence="3" id="KW-1185">Reference proteome</keyword>
<feature type="non-terminal residue" evidence="2">
    <location>
        <position position="49"/>
    </location>
</feature>
<dbReference type="AlphaFoldDB" id="A0A2I0HGG8"/>
<comment type="caution">
    <text evidence="2">The sequence shown here is derived from an EMBL/GenBank/DDBJ whole genome shotgun (WGS) entry which is preliminary data.</text>
</comment>
<dbReference type="EMBL" id="PGOL01027263">
    <property type="protein sequence ID" value="PKI26460.1"/>
    <property type="molecule type" value="Genomic_DNA"/>
</dbReference>
<proteinExistence type="predicted"/>
<gene>
    <name evidence="2" type="ORF">CRG98_048851</name>
</gene>
<evidence type="ECO:0000313" key="3">
    <source>
        <dbReference type="Proteomes" id="UP000233551"/>
    </source>
</evidence>
<evidence type="ECO:0000313" key="2">
    <source>
        <dbReference type="EMBL" id="PKI26460.1"/>
    </source>
</evidence>
<feature type="region of interest" description="Disordered" evidence="1">
    <location>
        <begin position="1"/>
        <end position="49"/>
    </location>
</feature>
<sequence length="49" mass="5159">MAPVLKSGQDVPEGNGPLCKNVVGTYPKGMTPVQKSSRNVPEGDDPYAE</sequence>
<dbReference type="Proteomes" id="UP000233551">
    <property type="component" value="Unassembled WGS sequence"/>
</dbReference>
<reference evidence="2 3" key="1">
    <citation type="submission" date="2017-11" db="EMBL/GenBank/DDBJ databases">
        <title>De-novo sequencing of pomegranate (Punica granatum L.) genome.</title>
        <authorList>
            <person name="Akparov Z."/>
            <person name="Amiraslanov A."/>
            <person name="Hajiyeva S."/>
            <person name="Abbasov M."/>
            <person name="Kaur K."/>
            <person name="Hamwieh A."/>
            <person name="Solovyev V."/>
            <person name="Salamov A."/>
            <person name="Braich B."/>
            <person name="Kosarev P."/>
            <person name="Mahmoud A."/>
            <person name="Hajiyev E."/>
            <person name="Babayeva S."/>
            <person name="Izzatullayeva V."/>
            <person name="Mammadov A."/>
            <person name="Mammadov A."/>
            <person name="Sharifova S."/>
            <person name="Ojaghi J."/>
            <person name="Eynullazada K."/>
            <person name="Bayramov B."/>
            <person name="Abdulazimova A."/>
            <person name="Shahmuradov I."/>
        </authorList>
    </citation>
    <scope>NUCLEOTIDE SEQUENCE [LARGE SCALE GENOMIC DNA]</scope>
    <source>
        <strain evidence="3">cv. AG2017</strain>
        <tissue evidence="2">Leaf</tissue>
    </source>
</reference>
<name>A0A2I0HGG8_PUNGR</name>
<evidence type="ECO:0000256" key="1">
    <source>
        <dbReference type="SAM" id="MobiDB-lite"/>
    </source>
</evidence>
<organism evidence="2 3">
    <name type="scientific">Punica granatum</name>
    <name type="common">Pomegranate</name>
    <dbReference type="NCBI Taxonomy" id="22663"/>
    <lineage>
        <taxon>Eukaryota</taxon>
        <taxon>Viridiplantae</taxon>
        <taxon>Streptophyta</taxon>
        <taxon>Embryophyta</taxon>
        <taxon>Tracheophyta</taxon>
        <taxon>Spermatophyta</taxon>
        <taxon>Magnoliopsida</taxon>
        <taxon>eudicotyledons</taxon>
        <taxon>Gunneridae</taxon>
        <taxon>Pentapetalae</taxon>
        <taxon>rosids</taxon>
        <taxon>malvids</taxon>
        <taxon>Myrtales</taxon>
        <taxon>Lythraceae</taxon>
        <taxon>Punica</taxon>
    </lineage>
</organism>
<protein>
    <submittedName>
        <fullName evidence="2">Uncharacterized protein</fullName>
    </submittedName>
</protein>
<accession>A0A2I0HGG8</accession>